<proteinExistence type="predicted"/>
<reference evidence="7 8" key="1">
    <citation type="submission" date="2019-03" db="EMBL/GenBank/DDBJ databases">
        <title>Diversity of the mouse oral microbiome.</title>
        <authorList>
            <person name="Joseph S."/>
            <person name="Aduse-Opoku J."/>
            <person name="Curtis M."/>
            <person name="Wade W."/>
            <person name="Hashim A."/>
        </authorList>
    </citation>
    <scope>NUCLEOTIDE SEQUENCE [LARGE SCALE GENOMIC DNA]</scope>
    <source>
        <strain evidence="7 8">P11</strain>
    </source>
</reference>
<evidence type="ECO:0000256" key="3">
    <source>
        <dbReference type="ARBA" id="ARBA00022692"/>
    </source>
</evidence>
<dbReference type="Proteomes" id="UP000298285">
    <property type="component" value="Unassembled WGS sequence"/>
</dbReference>
<sequence length="337" mass="37500">MEETDEVVTQKKSSLLNNLIKVVLPLGLGIAIIYYLISKIDPSQLWEILKDANWGILLFSLLFGLLGNTIRGYRWALFITPLGYSPKISNLNYAIYGGYAVNFALPRAGEIWRCGVIAKEDNIPFSKLFGTMILDRIFDTITVAIISLVAFLFNMQFFLTQLEQNQTTFNTISSIFKSPLLYLAIGAAIITTYIVFRFFKENVIVRKIKGFLSSIASDLKAIWKMNTKGRVFLYTIGIWGSYFCYFYITFFAFDFTADLGITAGLIAFALSSISMGVPSNGGLGPWQIAVIASLSLYGVDKLHATAFATGVFAVQSIWVIICGLFGIAMLALKKQKK</sequence>
<dbReference type="GO" id="GO:0005886">
    <property type="term" value="C:plasma membrane"/>
    <property type="evidence" value="ECO:0007669"/>
    <property type="project" value="UniProtKB-SubCell"/>
</dbReference>
<dbReference type="OrthoDB" id="9812094at2"/>
<feature type="transmembrane region" description="Helical" evidence="6">
    <location>
        <begin position="52"/>
        <end position="70"/>
    </location>
</feature>
<keyword evidence="4 6" id="KW-1133">Transmembrane helix</keyword>
<dbReference type="RefSeq" id="WP_135103655.1">
    <property type="nucleotide sequence ID" value="NZ_JADGKW010000001.1"/>
</dbReference>
<keyword evidence="2" id="KW-1003">Cell membrane</keyword>
<dbReference type="EMBL" id="SPPK01000001">
    <property type="protein sequence ID" value="TFU90604.1"/>
    <property type="molecule type" value="Genomic_DNA"/>
</dbReference>
<gene>
    <name evidence="7" type="ORF">E4T88_01090</name>
</gene>
<dbReference type="PANTHER" id="PTHR39087">
    <property type="entry name" value="UPF0104 MEMBRANE PROTEIN MJ1595"/>
    <property type="match status" value="1"/>
</dbReference>
<evidence type="ECO:0000256" key="6">
    <source>
        <dbReference type="SAM" id="Phobius"/>
    </source>
</evidence>
<evidence type="ECO:0000256" key="5">
    <source>
        <dbReference type="ARBA" id="ARBA00023136"/>
    </source>
</evidence>
<evidence type="ECO:0000256" key="1">
    <source>
        <dbReference type="ARBA" id="ARBA00004651"/>
    </source>
</evidence>
<protein>
    <submittedName>
        <fullName evidence="7">Flippase-like domain-containing protein</fullName>
    </submittedName>
</protein>
<organism evidence="7 8">
    <name type="scientific">Dysgonomonas mossii</name>
    <dbReference type="NCBI Taxonomy" id="163665"/>
    <lineage>
        <taxon>Bacteria</taxon>
        <taxon>Pseudomonadati</taxon>
        <taxon>Bacteroidota</taxon>
        <taxon>Bacteroidia</taxon>
        <taxon>Bacteroidales</taxon>
        <taxon>Dysgonomonadaceae</taxon>
        <taxon>Dysgonomonas</taxon>
    </lineage>
</organism>
<evidence type="ECO:0000256" key="2">
    <source>
        <dbReference type="ARBA" id="ARBA00022475"/>
    </source>
</evidence>
<feature type="transmembrane region" description="Helical" evidence="6">
    <location>
        <begin position="137"/>
        <end position="159"/>
    </location>
</feature>
<evidence type="ECO:0000256" key="4">
    <source>
        <dbReference type="ARBA" id="ARBA00022989"/>
    </source>
</evidence>
<name>A0A4Y9ISC6_9BACT</name>
<comment type="subcellular location">
    <subcellularLocation>
        <location evidence="1">Cell membrane</location>
        <topology evidence="1">Multi-pass membrane protein</topology>
    </subcellularLocation>
</comment>
<dbReference type="Pfam" id="PF03706">
    <property type="entry name" value="LPG_synthase_TM"/>
    <property type="match status" value="1"/>
</dbReference>
<evidence type="ECO:0000313" key="8">
    <source>
        <dbReference type="Proteomes" id="UP000298285"/>
    </source>
</evidence>
<feature type="transmembrane region" description="Helical" evidence="6">
    <location>
        <begin position="19"/>
        <end position="37"/>
    </location>
</feature>
<comment type="caution">
    <text evidence="7">The sequence shown here is derived from an EMBL/GenBank/DDBJ whole genome shotgun (WGS) entry which is preliminary data.</text>
</comment>
<feature type="transmembrane region" description="Helical" evidence="6">
    <location>
        <begin position="305"/>
        <end position="332"/>
    </location>
</feature>
<dbReference type="NCBIfam" id="TIGR00374">
    <property type="entry name" value="flippase-like domain"/>
    <property type="match status" value="1"/>
</dbReference>
<feature type="transmembrane region" description="Helical" evidence="6">
    <location>
        <begin position="231"/>
        <end position="253"/>
    </location>
</feature>
<dbReference type="AlphaFoldDB" id="A0A4Y9ISC6"/>
<accession>A0A4Y9ISC6</accession>
<feature type="transmembrane region" description="Helical" evidence="6">
    <location>
        <begin position="179"/>
        <end position="199"/>
    </location>
</feature>
<dbReference type="PANTHER" id="PTHR39087:SF2">
    <property type="entry name" value="UPF0104 MEMBRANE PROTEIN MJ1595"/>
    <property type="match status" value="1"/>
</dbReference>
<keyword evidence="5 6" id="KW-0472">Membrane</keyword>
<keyword evidence="3 6" id="KW-0812">Transmembrane</keyword>
<dbReference type="InterPro" id="IPR022791">
    <property type="entry name" value="L-PG_synthase/AglD"/>
</dbReference>
<evidence type="ECO:0000313" key="7">
    <source>
        <dbReference type="EMBL" id="TFU90604.1"/>
    </source>
</evidence>